<name>A0A653AF11_UNCDX</name>
<evidence type="ECO:0000313" key="1">
    <source>
        <dbReference type="EMBL" id="VBB46618.1"/>
    </source>
</evidence>
<organism evidence="1">
    <name type="scientific">Uncultured Desulfatiglans sp</name>
    <dbReference type="NCBI Taxonomy" id="1748965"/>
    <lineage>
        <taxon>Bacteria</taxon>
        <taxon>Pseudomonadati</taxon>
        <taxon>Thermodesulfobacteriota</taxon>
        <taxon>Desulfobacteria</taxon>
        <taxon>Desulfatiglandales</taxon>
        <taxon>Desulfatiglandaceae</taxon>
        <taxon>Desulfatiglans</taxon>
        <taxon>environmental samples</taxon>
    </lineage>
</organism>
<dbReference type="PANTHER" id="PTHR42827:SF1">
    <property type="entry name" value="IRON-SULFUR CLUSTER-BINDING PROTEIN"/>
    <property type="match status" value="1"/>
</dbReference>
<reference evidence="1" key="1">
    <citation type="submission" date="2018-07" db="EMBL/GenBank/DDBJ databases">
        <authorList>
            <consortium name="Genoscope - CEA"/>
            <person name="William W."/>
        </authorList>
    </citation>
    <scope>NUCLEOTIDE SEQUENCE</scope>
    <source>
        <strain evidence="1">IK1</strain>
    </source>
</reference>
<dbReference type="PANTHER" id="PTHR42827">
    <property type="entry name" value="IRON-SULFUR CLUSTER-BINDING PROTEIN-RELATED"/>
    <property type="match status" value="1"/>
</dbReference>
<proteinExistence type="predicted"/>
<sequence length="283" mass="30757">MTQAVATIKEKALSLGAQAVGIASVEAINQYAPAGHRPDDLLKGARSVVLLGGGQPTAGAWRSGTNRVLGSIGYSRGETGSAARKLAYFIEAQYGHYTIPIPTGERNGHYPYLSLKLCAEMAGLGTRSMAAGIILNPVYGLLYFNGVITTMPLPGDGPLEKPVCPHPSCVRLWEKKQTTPCLSACPDCLSGELKDGLISWMEYRQEGCYPRAQTAARDVFQKLLLEAVNEEDKDRRKSILFGSHFTRAVRGIAYSTELSAQCFNCLKRCPLIPRRLHPHTPPQ</sequence>
<accession>A0A653AF11</accession>
<dbReference type="EMBL" id="UPXX01000031">
    <property type="protein sequence ID" value="VBB46618.1"/>
    <property type="molecule type" value="Genomic_DNA"/>
</dbReference>
<gene>
    <name evidence="1" type="ORF">TRIP_B40412</name>
</gene>
<dbReference type="AlphaFoldDB" id="A0A653AF11"/>
<protein>
    <submittedName>
        <fullName evidence="1">Uncharacterized protein</fullName>
    </submittedName>
</protein>